<feature type="transmembrane region" description="Helical" evidence="1">
    <location>
        <begin position="35"/>
        <end position="61"/>
    </location>
</feature>
<accession>A0A381NB65</accession>
<gene>
    <name evidence="2" type="ORF">METZ01_LOCUS4690</name>
</gene>
<evidence type="ECO:0000256" key="1">
    <source>
        <dbReference type="SAM" id="Phobius"/>
    </source>
</evidence>
<keyword evidence="1" id="KW-0812">Transmembrane</keyword>
<keyword evidence="1" id="KW-0472">Membrane</keyword>
<feature type="transmembrane region" description="Helical" evidence="1">
    <location>
        <begin position="5"/>
        <end position="23"/>
    </location>
</feature>
<organism evidence="2">
    <name type="scientific">marine metagenome</name>
    <dbReference type="NCBI Taxonomy" id="408172"/>
    <lineage>
        <taxon>unclassified sequences</taxon>
        <taxon>metagenomes</taxon>
        <taxon>ecological metagenomes</taxon>
    </lineage>
</organism>
<proteinExistence type="predicted"/>
<sequence length="187" mass="22619">MIINFFLFVFCSFLIITNIIYIKQNNEFMENTNNVALIFFQFNFIFKLSMFFLYLVYLILNLLNMHIHCGNKFLIYIFYFENTLNILIYLVKRFDMKILFLQICTYLVIYILKRISYHKYQNNLEPVIIEPVLQVEVPNFSVPVNDNSEIIEEDLENQNWEEDEGYVNNGYSNNCYDDNNYWNTEGL</sequence>
<dbReference type="EMBL" id="UINC01000242">
    <property type="protein sequence ID" value="SUZ51836.1"/>
    <property type="molecule type" value="Genomic_DNA"/>
</dbReference>
<keyword evidence="1" id="KW-1133">Transmembrane helix</keyword>
<protein>
    <submittedName>
        <fullName evidence="2">Uncharacterized protein</fullName>
    </submittedName>
</protein>
<dbReference type="AlphaFoldDB" id="A0A381NB65"/>
<feature type="transmembrane region" description="Helical" evidence="1">
    <location>
        <begin position="73"/>
        <end position="90"/>
    </location>
</feature>
<evidence type="ECO:0000313" key="2">
    <source>
        <dbReference type="EMBL" id="SUZ51836.1"/>
    </source>
</evidence>
<reference evidence="2" key="1">
    <citation type="submission" date="2018-05" db="EMBL/GenBank/DDBJ databases">
        <authorList>
            <person name="Lanie J.A."/>
            <person name="Ng W.-L."/>
            <person name="Kazmierczak K.M."/>
            <person name="Andrzejewski T.M."/>
            <person name="Davidsen T.M."/>
            <person name="Wayne K.J."/>
            <person name="Tettelin H."/>
            <person name="Glass J.I."/>
            <person name="Rusch D."/>
            <person name="Podicherti R."/>
            <person name="Tsui H.-C.T."/>
            <person name="Winkler M.E."/>
        </authorList>
    </citation>
    <scope>NUCLEOTIDE SEQUENCE</scope>
</reference>
<name>A0A381NB65_9ZZZZ</name>